<organism evidence="3 4">
    <name type="scientific">Discostella pseudostelligera</name>
    <dbReference type="NCBI Taxonomy" id="259834"/>
    <lineage>
        <taxon>Eukaryota</taxon>
        <taxon>Sar</taxon>
        <taxon>Stramenopiles</taxon>
        <taxon>Ochrophyta</taxon>
        <taxon>Bacillariophyta</taxon>
        <taxon>Coscinodiscophyceae</taxon>
        <taxon>Thalassiosirophycidae</taxon>
        <taxon>Stephanodiscales</taxon>
        <taxon>Stephanodiscaceae</taxon>
        <taxon>Discostella</taxon>
    </lineage>
</organism>
<evidence type="ECO:0000313" key="3">
    <source>
        <dbReference type="EMBL" id="KAL3759347.1"/>
    </source>
</evidence>
<evidence type="ECO:0000256" key="1">
    <source>
        <dbReference type="PIRSR" id="PIRSR610347-3"/>
    </source>
</evidence>
<reference evidence="3 4" key="1">
    <citation type="submission" date="2024-10" db="EMBL/GenBank/DDBJ databases">
        <title>Updated reference genomes for cyclostephanoid diatoms.</title>
        <authorList>
            <person name="Roberts W.R."/>
            <person name="Alverson A.J."/>
        </authorList>
    </citation>
    <scope>NUCLEOTIDE SEQUENCE [LARGE SCALE GENOMIC DNA]</scope>
    <source>
        <strain evidence="3 4">AJA232-27</strain>
    </source>
</reference>
<sequence>MTPKKRVVLPPGEIPYVSPNGGTTRYYADRYYLDAPTALPEYQSLTNDLDSGENAMEDCSRGNNGRHRRSKNSSDVSHCNKCGEKTRNEDGSSNSNNSSHHWPPLFDRAKFINSLDLSAVIIGTYSIGDLDYLSEEFPRLFPPQNSRTNRNHNYVPTLVLHGQRGFHFESWSSSRKRGRSSVGTANEGGKTTVAKSEINDPMELRGGGGGKCSSSSDPSTMHDTRISEQVPKYNGVEVKQNPSPSSTKTQLPCFTFGGQQLNLPRTPKRLRRSSTKKQPQKYNAANTDCMTPMATEKNQPSSTDNDTTNNCRVSIANADTERNESKLEVIEIDSDSDADKNDDGDVDDLAKPTVYASAAKAIPRGTPRSKDACISSRIADNTRSHDGSGMTPPKKDVTTMQSILHDNAAPDGCLEESCTLSSDAFPNISSLDHDNPDVTRGRDNQPTMGWGGVKPTTAFGGEVFFTQILPRWRPPQTSNGEGKRKSSKAGVPNNSRPTTAEPTPAQYSDDPKEFSSTKTEEKDPKITTTAGGVHHPKFFLLFESSGSLVVIVSTSNLSPQRSLEGSWVQRFEPNEINKVGSGGSGVGDGSKTNGYIDYGMPSDFGAILTDFLTKQSDAAASGGMLPDVFLRRYVPGLSSGLNVLAEKYRFTDAQVHLVSTVPGDYVSGIPKNAHRDPSATYYKPRLSYGPQRVSYILSRILDSGHIRSARVARAASAGRVGGNRMEADTSWLPPTLVGANDRLVMQPTSLGGNWTRGDLEEVMQSYLRPHWELPRHNANDDGGTPMEDDFGPLNVMDIVWPSMECIDALSKRRRSILEKRQPELAAASSTKQCSADEDENSEEEGGEAPHFLSSISFAKLDRSCISRLSLFTHVPNNGMPYTSTSIHFKSICRLLRLTDTTEEANKSVMLSSNNQQPSGNDVLSSKEYLSWFMLTSACLSRGAQGRPTPHSDPASDSMSYMNFELGILFCSRLMGDNVHDRIYVSDPTHTIGCQCGKGSRWYKSRFLRTNGGGGGEEANGFLECVRKVHLPVPYQLRPMPYRTDPDSDLMDYTPFMHDIPPGSECVGNMKLTPFGRRKMELNTL</sequence>
<feature type="region of interest" description="Disordered" evidence="2">
    <location>
        <begin position="291"/>
        <end position="310"/>
    </location>
</feature>
<dbReference type="SUPFAM" id="SSF56024">
    <property type="entry name" value="Phospholipase D/nuclease"/>
    <property type="match status" value="1"/>
</dbReference>
<name>A0ABD3M6X3_9STRA</name>
<accession>A0ABD3M6X3</accession>
<evidence type="ECO:0008006" key="5">
    <source>
        <dbReference type="Google" id="ProtNLM"/>
    </source>
</evidence>
<dbReference type="AlphaFoldDB" id="A0ABD3M6X3"/>
<evidence type="ECO:0000313" key="4">
    <source>
        <dbReference type="Proteomes" id="UP001530293"/>
    </source>
</evidence>
<proteinExistence type="predicted"/>
<feature type="compositionally biased region" description="Basic residues" evidence="2">
    <location>
        <begin position="266"/>
        <end position="279"/>
    </location>
</feature>
<feature type="region of interest" description="Disordered" evidence="2">
    <location>
        <begin position="426"/>
        <end position="452"/>
    </location>
</feature>
<feature type="region of interest" description="Disordered" evidence="2">
    <location>
        <begin position="361"/>
        <end position="396"/>
    </location>
</feature>
<feature type="compositionally biased region" description="Polar residues" evidence="2">
    <location>
        <begin position="296"/>
        <end position="310"/>
    </location>
</feature>
<dbReference type="EMBL" id="JALLBG020000201">
    <property type="protein sequence ID" value="KAL3759347.1"/>
    <property type="molecule type" value="Genomic_DNA"/>
</dbReference>
<feature type="compositionally biased region" description="Basic and acidic residues" evidence="2">
    <location>
        <begin position="509"/>
        <end position="525"/>
    </location>
</feature>
<dbReference type="Proteomes" id="UP001530293">
    <property type="component" value="Unassembled WGS sequence"/>
</dbReference>
<feature type="region of interest" description="Disordered" evidence="2">
    <location>
        <begin position="820"/>
        <end position="848"/>
    </location>
</feature>
<feature type="region of interest" description="Disordered" evidence="2">
    <location>
        <begin position="171"/>
        <end position="190"/>
    </location>
</feature>
<feature type="compositionally biased region" description="Basic and acidic residues" evidence="2">
    <location>
        <begin position="319"/>
        <end position="329"/>
    </location>
</feature>
<dbReference type="InterPro" id="IPR010347">
    <property type="entry name" value="Tdp1"/>
</dbReference>
<feature type="compositionally biased region" description="Acidic residues" evidence="2">
    <location>
        <begin position="835"/>
        <end position="846"/>
    </location>
</feature>
<feature type="region of interest" description="Disordered" evidence="2">
    <location>
        <begin position="200"/>
        <end position="224"/>
    </location>
</feature>
<gene>
    <name evidence="3" type="ORF">ACHAWU_002360</name>
</gene>
<feature type="region of interest" description="Disordered" evidence="2">
    <location>
        <begin position="44"/>
        <end position="99"/>
    </location>
</feature>
<dbReference type="Gene3D" id="3.30.870.10">
    <property type="entry name" value="Endonuclease Chain A"/>
    <property type="match status" value="2"/>
</dbReference>
<dbReference type="Pfam" id="PF06087">
    <property type="entry name" value="Tyr-DNA_phospho"/>
    <property type="match status" value="1"/>
</dbReference>
<keyword evidence="4" id="KW-1185">Reference proteome</keyword>
<feature type="compositionally biased region" description="Polar residues" evidence="2">
    <location>
        <begin position="492"/>
        <end position="501"/>
    </location>
</feature>
<feature type="compositionally biased region" description="Basic and acidic residues" evidence="2">
    <location>
        <begin position="431"/>
        <end position="443"/>
    </location>
</feature>
<protein>
    <recommendedName>
        <fullName evidence="5">Tyrosyl-DNA phosphodiesterase 1</fullName>
    </recommendedName>
</protein>
<feature type="compositionally biased region" description="Polar residues" evidence="2">
    <location>
        <begin position="240"/>
        <end position="263"/>
    </location>
</feature>
<feature type="site" description="Interaction with DNA" evidence="1">
    <location>
        <position position="940"/>
    </location>
</feature>
<evidence type="ECO:0000256" key="2">
    <source>
        <dbReference type="SAM" id="MobiDB-lite"/>
    </source>
</evidence>
<comment type="caution">
    <text evidence="3">The sequence shown here is derived from an EMBL/GenBank/DDBJ whole genome shotgun (WGS) entry which is preliminary data.</text>
</comment>
<feature type="compositionally biased region" description="Basic and acidic residues" evidence="2">
    <location>
        <begin position="81"/>
        <end position="90"/>
    </location>
</feature>
<feature type="region of interest" description="Disordered" evidence="2">
    <location>
        <begin position="238"/>
        <end position="283"/>
    </location>
</feature>
<feature type="region of interest" description="Disordered" evidence="2">
    <location>
        <begin position="467"/>
        <end position="530"/>
    </location>
</feature>
<feature type="region of interest" description="Disordered" evidence="2">
    <location>
        <begin position="316"/>
        <end position="349"/>
    </location>
</feature>